<comment type="caution">
    <text evidence="10">The sequence shown here is derived from an EMBL/GenBank/DDBJ whole genome shotgun (WGS) entry which is preliminary data.</text>
</comment>
<dbReference type="InterPro" id="IPR020848">
    <property type="entry name" value="AP_endonuclease_F1_CS"/>
</dbReference>
<keyword evidence="3 7" id="KW-0479">Metal-binding</keyword>
<dbReference type="PROSITE" id="PS51435">
    <property type="entry name" value="AP_NUCLEASE_F1_4"/>
    <property type="match status" value="1"/>
</dbReference>
<dbReference type="Proteomes" id="UP000231602">
    <property type="component" value="Unassembled WGS sequence"/>
</dbReference>
<accession>A0A2H0RCS5</accession>
<dbReference type="InterPro" id="IPR004808">
    <property type="entry name" value="AP_endonuc_1"/>
</dbReference>
<dbReference type="GO" id="GO:0008081">
    <property type="term" value="F:phosphoric diester hydrolase activity"/>
    <property type="evidence" value="ECO:0007669"/>
    <property type="project" value="TreeGrafter"/>
</dbReference>
<organism evidence="10 11">
    <name type="scientific">Candidatus Wolfebacteria bacterium CG10_big_fil_rev_8_21_14_0_10_31_9</name>
    <dbReference type="NCBI Taxonomy" id="1975070"/>
    <lineage>
        <taxon>Bacteria</taxon>
        <taxon>Candidatus Wolfeibacteriota</taxon>
    </lineage>
</organism>
<dbReference type="EMBL" id="PCXV01000008">
    <property type="protein sequence ID" value="PIR44341.1"/>
    <property type="molecule type" value="Genomic_DNA"/>
</dbReference>
<feature type="active site" evidence="6">
    <location>
        <position position="108"/>
    </location>
</feature>
<name>A0A2H0RCS5_9BACT</name>
<feature type="binding site" evidence="7">
    <location>
        <position position="7"/>
    </location>
    <ligand>
        <name>Mg(2+)</name>
        <dbReference type="ChEBI" id="CHEBI:18420"/>
        <label>1</label>
    </ligand>
</feature>
<feature type="binding site" evidence="7">
    <location>
        <position position="243"/>
    </location>
    <ligand>
        <name>Mg(2+)</name>
        <dbReference type="ChEBI" id="CHEBI:18420"/>
        <label>1</label>
    </ligand>
</feature>
<dbReference type="GO" id="GO:0008311">
    <property type="term" value="F:double-stranded DNA 3'-5' DNA exonuclease activity"/>
    <property type="evidence" value="ECO:0007669"/>
    <property type="project" value="TreeGrafter"/>
</dbReference>
<feature type="active site" description="Proton donor/acceptor" evidence="6">
    <location>
        <position position="146"/>
    </location>
</feature>
<feature type="binding site" evidence="7">
    <location>
        <position position="35"/>
    </location>
    <ligand>
        <name>Mg(2+)</name>
        <dbReference type="ChEBI" id="CHEBI:18420"/>
        <label>1</label>
    </ligand>
</feature>
<feature type="active site" description="Proton acceptor" evidence="6">
    <location>
        <position position="243"/>
    </location>
</feature>
<dbReference type="InterPro" id="IPR005135">
    <property type="entry name" value="Endo/exonuclease/phosphatase"/>
</dbReference>
<evidence type="ECO:0000256" key="6">
    <source>
        <dbReference type="PIRSR" id="PIRSR604808-1"/>
    </source>
</evidence>
<dbReference type="NCBIfam" id="TIGR00633">
    <property type="entry name" value="xth"/>
    <property type="match status" value="1"/>
</dbReference>
<proteinExistence type="inferred from homology"/>
<comment type="cofactor">
    <cofactor evidence="1">
        <name>Mn(2+)</name>
        <dbReference type="ChEBI" id="CHEBI:29035"/>
    </cofactor>
</comment>
<feature type="domain" description="Endonuclease/exonuclease/phosphatase" evidence="9">
    <location>
        <begin position="4"/>
        <end position="243"/>
    </location>
</feature>
<evidence type="ECO:0000256" key="3">
    <source>
        <dbReference type="ARBA" id="ARBA00022723"/>
    </source>
</evidence>
<evidence type="ECO:0000256" key="2">
    <source>
        <dbReference type="ARBA" id="ARBA00007092"/>
    </source>
</evidence>
<evidence type="ECO:0000259" key="9">
    <source>
        <dbReference type="Pfam" id="PF03372"/>
    </source>
</evidence>
<evidence type="ECO:0000313" key="11">
    <source>
        <dbReference type="Proteomes" id="UP000231602"/>
    </source>
</evidence>
<protein>
    <submittedName>
        <fullName evidence="10">Exodeoxyribonuclease III</fullName>
    </submittedName>
</protein>
<keyword evidence="7" id="KW-0464">Manganese</keyword>
<sequence length="250" mass="29472">MKIISWNANGIRSVYSNGFLNWFKKEKSDFVCLQEIKAQEGQIPKEILELKNYYSYFNYAKKKGYSGTAIFTNKKPLKIITKLGLKRFDNEGRLLRLDYKNFTLINVYLPHGGRNKENLKYKIEVYKKLLQYLNKIKTQKILIVGDFNIAHKEIDLARPKQNQNNIMFTLEERKQIDKIIELGFVDTFRKFNKKGENYTWWPYFANARVRNLGWRIDYAFSSQTLSSLIKKAFILEKVVGSDHCPIGIEV</sequence>
<evidence type="ECO:0000256" key="8">
    <source>
        <dbReference type="PIRSR" id="PIRSR604808-3"/>
    </source>
</evidence>
<feature type="site" description="Important for catalytic activity" evidence="8">
    <location>
        <position position="217"/>
    </location>
</feature>
<reference evidence="10 11" key="1">
    <citation type="submission" date="2017-09" db="EMBL/GenBank/DDBJ databases">
        <title>Depth-based differentiation of microbial function through sediment-hosted aquifers and enrichment of novel symbionts in the deep terrestrial subsurface.</title>
        <authorList>
            <person name="Probst A.J."/>
            <person name="Ladd B."/>
            <person name="Jarett J.K."/>
            <person name="Geller-Mcgrath D.E."/>
            <person name="Sieber C.M."/>
            <person name="Emerson J.B."/>
            <person name="Anantharaman K."/>
            <person name="Thomas B.C."/>
            <person name="Malmstrom R."/>
            <person name="Stieglmeier M."/>
            <person name="Klingl A."/>
            <person name="Woyke T."/>
            <person name="Ryan C.M."/>
            <person name="Banfield J.F."/>
        </authorList>
    </citation>
    <scope>NUCLEOTIDE SEQUENCE [LARGE SCALE GENOMIC DNA]</scope>
    <source>
        <strain evidence="10">CG10_big_fil_rev_8_21_14_0_10_31_9</strain>
    </source>
</reference>
<comment type="similarity">
    <text evidence="2">Belongs to the DNA repair enzymes AP/ExoA family.</text>
</comment>
<dbReference type="NCBIfam" id="TIGR00195">
    <property type="entry name" value="exoDNase_III"/>
    <property type="match status" value="1"/>
</dbReference>
<evidence type="ECO:0000256" key="1">
    <source>
        <dbReference type="ARBA" id="ARBA00001936"/>
    </source>
</evidence>
<dbReference type="SUPFAM" id="SSF56219">
    <property type="entry name" value="DNase I-like"/>
    <property type="match status" value="1"/>
</dbReference>
<dbReference type="PROSITE" id="PS00727">
    <property type="entry name" value="AP_NUCLEASE_F1_2"/>
    <property type="match status" value="1"/>
</dbReference>
<dbReference type="PANTHER" id="PTHR22748:SF6">
    <property type="entry name" value="DNA-(APURINIC OR APYRIMIDINIC SITE) ENDONUCLEASE"/>
    <property type="match status" value="1"/>
</dbReference>
<dbReference type="Pfam" id="PF03372">
    <property type="entry name" value="Exo_endo_phos"/>
    <property type="match status" value="1"/>
</dbReference>
<feature type="site" description="Interaction with DNA substrate" evidence="8">
    <location>
        <position position="243"/>
    </location>
</feature>
<evidence type="ECO:0000256" key="7">
    <source>
        <dbReference type="PIRSR" id="PIRSR604808-2"/>
    </source>
</evidence>
<dbReference type="GO" id="GO:0003906">
    <property type="term" value="F:DNA-(apurinic or apyrimidinic site) endonuclease activity"/>
    <property type="evidence" value="ECO:0007669"/>
    <property type="project" value="TreeGrafter"/>
</dbReference>
<keyword evidence="4" id="KW-0378">Hydrolase</keyword>
<feature type="binding site" evidence="7">
    <location>
        <position position="242"/>
    </location>
    <ligand>
        <name>Mg(2+)</name>
        <dbReference type="ChEBI" id="CHEBI:18420"/>
        <label>1</label>
    </ligand>
</feature>
<feature type="binding site" evidence="7">
    <location>
        <position position="146"/>
    </location>
    <ligand>
        <name>Mg(2+)</name>
        <dbReference type="ChEBI" id="CHEBI:18420"/>
        <label>1</label>
    </ligand>
</feature>
<dbReference type="GO" id="GO:0046872">
    <property type="term" value="F:metal ion binding"/>
    <property type="evidence" value="ECO:0007669"/>
    <property type="project" value="UniProtKB-KW"/>
</dbReference>
<dbReference type="PANTHER" id="PTHR22748">
    <property type="entry name" value="AP ENDONUCLEASE"/>
    <property type="match status" value="1"/>
</dbReference>
<dbReference type="AlphaFoldDB" id="A0A2H0RCS5"/>
<comment type="cofactor">
    <cofactor evidence="7">
        <name>Mg(2+)</name>
        <dbReference type="ChEBI" id="CHEBI:18420"/>
    </cofactor>
    <cofactor evidence="7">
        <name>Mn(2+)</name>
        <dbReference type="ChEBI" id="CHEBI:29035"/>
    </cofactor>
    <text evidence="7">Probably binds two magnesium or manganese ions per subunit.</text>
</comment>
<evidence type="ECO:0000256" key="5">
    <source>
        <dbReference type="ARBA" id="ARBA00022842"/>
    </source>
</evidence>
<feature type="site" description="Transition state stabilizer" evidence="8">
    <location>
        <position position="148"/>
    </location>
</feature>
<dbReference type="GO" id="GO:0003677">
    <property type="term" value="F:DNA binding"/>
    <property type="evidence" value="ECO:0007669"/>
    <property type="project" value="InterPro"/>
</dbReference>
<dbReference type="Gene3D" id="3.60.10.10">
    <property type="entry name" value="Endonuclease/exonuclease/phosphatase"/>
    <property type="match status" value="1"/>
</dbReference>
<gene>
    <name evidence="10" type="primary">xth</name>
    <name evidence="10" type="ORF">COV23_00265</name>
</gene>
<evidence type="ECO:0000256" key="4">
    <source>
        <dbReference type="ARBA" id="ARBA00022801"/>
    </source>
</evidence>
<dbReference type="GO" id="GO:0006284">
    <property type="term" value="P:base-excision repair"/>
    <property type="evidence" value="ECO:0007669"/>
    <property type="project" value="TreeGrafter"/>
</dbReference>
<dbReference type="InterPro" id="IPR036691">
    <property type="entry name" value="Endo/exonu/phosph_ase_sf"/>
</dbReference>
<feature type="binding site" evidence="7">
    <location>
        <position position="148"/>
    </location>
    <ligand>
        <name>Mg(2+)</name>
        <dbReference type="ChEBI" id="CHEBI:18420"/>
        <label>1</label>
    </ligand>
</feature>
<evidence type="ECO:0000313" key="10">
    <source>
        <dbReference type="EMBL" id="PIR44341.1"/>
    </source>
</evidence>
<keyword evidence="5 7" id="KW-0460">Magnesium</keyword>